<accession>A0A9N7NZW5</accession>
<gene>
    <name evidence="2" type="ORF">SHERM_06820</name>
</gene>
<dbReference type="PROSITE" id="PS50293">
    <property type="entry name" value="TPR_REGION"/>
    <property type="match status" value="1"/>
</dbReference>
<organism evidence="2 3">
    <name type="scientific">Striga hermonthica</name>
    <name type="common">Purple witchweed</name>
    <name type="synonym">Buchnera hermonthica</name>
    <dbReference type="NCBI Taxonomy" id="68872"/>
    <lineage>
        <taxon>Eukaryota</taxon>
        <taxon>Viridiplantae</taxon>
        <taxon>Streptophyta</taxon>
        <taxon>Embryophyta</taxon>
        <taxon>Tracheophyta</taxon>
        <taxon>Spermatophyta</taxon>
        <taxon>Magnoliopsida</taxon>
        <taxon>eudicotyledons</taxon>
        <taxon>Gunneridae</taxon>
        <taxon>Pentapetalae</taxon>
        <taxon>asterids</taxon>
        <taxon>lamiids</taxon>
        <taxon>Lamiales</taxon>
        <taxon>Orobanchaceae</taxon>
        <taxon>Buchnereae</taxon>
        <taxon>Striga</taxon>
    </lineage>
</organism>
<dbReference type="EMBL" id="CACSLK010034002">
    <property type="protein sequence ID" value="CAA0840781.1"/>
    <property type="molecule type" value="Genomic_DNA"/>
</dbReference>
<sequence>MAKTAKDTLESDMGCCFMASFFQLKPKNCVHLQDSPDKKKQLIITTSKPANKHQEIPRLLPSNNKKRENAVLSGQLGNVIRRRQGQFCKNNQNVVTKTLSGTHIMLGPKDQLRADALKSLGNVKYKQGKYEEAIALYDRAISIDPNRACYYGNKSAALIGLARLVEAVFQGLEAVRIDSTYHNVHYRLAKLYLRLGVAEEAISHYKCSGLRASPEDIARAVNLRSCLVRCIEGKNNGHWKALLGESQLALCLGADSAPQIYAMKAEALMELHRHEEAFYATQNAPHFCIKHYTKFLGSAATAGILRVRALVYAANGRFEDAVKDIGHALRLDSTDSMRLTVQKVKFVGLARLNGNRLFNESKFMEALTEYSKGLEIDSYNSVLLCNRAACRFKLKQYEKAVEDCTQAIAVRPSYSKARLRRANCHAQLEKWEAAIEDYEILTRESPGDRDVRASIIEAKIELRKMQNGCNIEMVHKLRNMQKWFTS</sequence>
<keyword evidence="3" id="KW-1185">Reference proteome</keyword>
<dbReference type="PANTHER" id="PTHR46050">
    <property type="entry name" value="TPR REPEAT-CONTAINING THIOREDOXIN"/>
    <property type="match status" value="1"/>
</dbReference>
<dbReference type="Gene3D" id="1.25.40.10">
    <property type="entry name" value="Tetratricopeptide repeat domain"/>
    <property type="match status" value="3"/>
</dbReference>
<dbReference type="SMART" id="SM00028">
    <property type="entry name" value="TPR"/>
    <property type="match status" value="5"/>
</dbReference>
<dbReference type="PANTHER" id="PTHR46050:SF18">
    <property type="entry name" value="TETRATRICOPEPTIDE REPEAT (TPR)-LIKE SUPERFAMILY PROTEIN"/>
    <property type="match status" value="1"/>
</dbReference>
<dbReference type="PROSITE" id="PS50005">
    <property type="entry name" value="TPR"/>
    <property type="match status" value="1"/>
</dbReference>
<name>A0A9N7NZW5_STRHE</name>
<evidence type="ECO:0000313" key="3">
    <source>
        <dbReference type="Proteomes" id="UP001153555"/>
    </source>
</evidence>
<dbReference type="GO" id="GO:0005737">
    <property type="term" value="C:cytoplasm"/>
    <property type="evidence" value="ECO:0007669"/>
    <property type="project" value="TreeGrafter"/>
</dbReference>
<dbReference type="InterPro" id="IPR044534">
    <property type="entry name" value="TTL1-4"/>
</dbReference>
<dbReference type="InterPro" id="IPR011990">
    <property type="entry name" value="TPR-like_helical_dom_sf"/>
</dbReference>
<dbReference type="InterPro" id="IPR019734">
    <property type="entry name" value="TPR_rpt"/>
</dbReference>
<dbReference type="AlphaFoldDB" id="A0A9N7NZW5"/>
<dbReference type="Pfam" id="PF00515">
    <property type="entry name" value="TPR_1"/>
    <property type="match status" value="2"/>
</dbReference>
<reference evidence="2" key="1">
    <citation type="submission" date="2019-12" db="EMBL/GenBank/DDBJ databases">
        <authorList>
            <person name="Scholes J."/>
        </authorList>
    </citation>
    <scope>NUCLEOTIDE SEQUENCE</scope>
</reference>
<dbReference type="Proteomes" id="UP001153555">
    <property type="component" value="Unassembled WGS sequence"/>
</dbReference>
<proteinExistence type="predicted"/>
<feature type="repeat" description="TPR" evidence="1">
    <location>
        <begin position="114"/>
        <end position="147"/>
    </location>
</feature>
<dbReference type="OrthoDB" id="2335338at2759"/>
<dbReference type="SUPFAM" id="SSF48452">
    <property type="entry name" value="TPR-like"/>
    <property type="match status" value="2"/>
</dbReference>
<protein>
    <submittedName>
        <fullName evidence="2">Tetratricopeptide repeat (TPR)-containing protein</fullName>
    </submittedName>
</protein>
<evidence type="ECO:0000256" key="1">
    <source>
        <dbReference type="PROSITE-ProRule" id="PRU00339"/>
    </source>
</evidence>
<comment type="caution">
    <text evidence="2">The sequence shown here is derived from an EMBL/GenBank/DDBJ whole genome shotgun (WGS) entry which is preliminary data.</text>
</comment>
<evidence type="ECO:0000313" key="2">
    <source>
        <dbReference type="EMBL" id="CAA0840781.1"/>
    </source>
</evidence>
<keyword evidence="1" id="KW-0802">TPR repeat</keyword>